<name>A0A5M3MJ62_CONPW</name>
<evidence type="ECO:0000256" key="4">
    <source>
        <dbReference type="ARBA" id="ARBA00023157"/>
    </source>
</evidence>
<evidence type="ECO:0000256" key="6">
    <source>
        <dbReference type="ARBA" id="ARBA00041104"/>
    </source>
</evidence>
<dbReference type="GeneID" id="19208073"/>
<dbReference type="GO" id="GO:0005758">
    <property type="term" value="C:mitochondrial intermembrane space"/>
    <property type="evidence" value="ECO:0007669"/>
    <property type="project" value="UniProtKB-SubCell"/>
</dbReference>
<dbReference type="Gene3D" id="1.10.287.1130">
    <property type="entry name" value="CytochromE C oxidase copper chaperone"/>
    <property type="match status" value="1"/>
</dbReference>
<comment type="function">
    <text evidence="1">Required for the assembly of cytochrome c oxidase.</text>
</comment>
<evidence type="ECO:0000256" key="3">
    <source>
        <dbReference type="ARBA" id="ARBA00023128"/>
    </source>
</evidence>
<evidence type="ECO:0000256" key="5">
    <source>
        <dbReference type="ARBA" id="ARBA00038264"/>
    </source>
</evidence>
<evidence type="ECO:0000313" key="9">
    <source>
        <dbReference type="Proteomes" id="UP000053558"/>
    </source>
</evidence>
<dbReference type="PANTHER" id="PTHR46811">
    <property type="entry name" value="COILED-COIL-HELIX-COILED-COIL-HELIX DOMAIN-CONTAINING PROTEIN 7"/>
    <property type="match status" value="1"/>
</dbReference>
<accession>A0A5M3MJ62</accession>
<dbReference type="Proteomes" id="UP000053558">
    <property type="component" value="Unassembled WGS sequence"/>
</dbReference>
<dbReference type="KEGG" id="cput:CONPUDRAFT_60192"/>
<protein>
    <recommendedName>
        <fullName evidence="6">Cytochrome c oxidase-assembly factor COX23, mitochondrial</fullName>
    </recommendedName>
</protein>
<proteinExistence type="inferred from homology"/>
<reference evidence="9" key="1">
    <citation type="journal article" date="2012" name="Science">
        <title>The Paleozoic origin of enzymatic lignin decomposition reconstructed from 31 fungal genomes.</title>
        <authorList>
            <person name="Floudas D."/>
            <person name="Binder M."/>
            <person name="Riley R."/>
            <person name="Barry K."/>
            <person name="Blanchette R.A."/>
            <person name="Henrissat B."/>
            <person name="Martinez A.T."/>
            <person name="Otillar R."/>
            <person name="Spatafora J.W."/>
            <person name="Yadav J.S."/>
            <person name="Aerts A."/>
            <person name="Benoit I."/>
            <person name="Boyd A."/>
            <person name="Carlson A."/>
            <person name="Copeland A."/>
            <person name="Coutinho P.M."/>
            <person name="de Vries R.P."/>
            <person name="Ferreira P."/>
            <person name="Findley K."/>
            <person name="Foster B."/>
            <person name="Gaskell J."/>
            <person name="Glotzer D."/>
            <person name="Gorecki P."/>
            <person name="Heitman J."/>
            <person name="Hesse C."/>
            <person name="Hori C."/>
            <person name="Igarashi K."/>
            <person name="Jurgens J.A."/>
            <person name="Kallen N."/>
            <person name="Kersten P."/>
            <person name="Kohler A."/>
            <person name="Kuees U."/>
            <person name="Kumar T.K.A."/>
            <person name="Kuo A."/>
            <person name="LaButti K."/>
            <person name="Larrondo L.F."/>
            <person name="Lindquist E."/>
            <person name="Ling A."/>
            <person name="Lombard V."/>
            <person name="Lucas S."/>
            <person name="Lundell T."/>
            <person name="Martin R."/>
            <person name="McLaughlin D.J."/>
            <person name="Morgenstern I."/>
            <person name="Morin E."/>
            <person name="Murat C."/>
            <person name="Nagy L.G."/>
            <person name="Nolan M."/>
            <person name="Ohm R.A."/>
            <person name="Patyshakuliyeva A."/>
            <person name="Rokas A."/>
            <person name="Ruiz-Duenas F.J."/>
            <person name="Sabat G."/>
            <person name="Salamov A."/>
            <person name="Samejima M."/>
            <person name="Schmutz J."/>
            <person name="Slot J.C."/>
            <person name="St John F."/>
            <person name="Stenlid J."/>
            <person name="Sun H."/>
            <person name="Sun S."/>
            <person name="Syed K."/>
            <person name="Tsang A."/>
            <person name="Wiebenga A."/>
            <person name="Young D."/>
            <person name="Pisabarro A."/>
            <person name="Eastwood D.C."/>
            <person name="Martin F."/>
            <person name="Cullen D."/>
            <person name="Grigoriev I.V."/>
            <person name="Hibbett D.S."/>
        </authorList>
    </citation>
    <scope>NUCLEOTIDE SEQUENCE [LARGE SCALE GENOMIC DNA]</scope>
    <source>
        <strain evidence="9">RWD-64-598 SS2</strain>
    </source>
</reference>
<dbReference type="PANTHER" id="PTHR46811:SF1">
    <property type="entry name" value="COILED-COIL-HELIX-COILED-COIL-HELIX DOMAIN-CONTAINING PROTEIN 7"/>
    <property type="match status" value="1"/>
</dbReference>
<organism evidence="8 9">
    <name type="scientific">Coniophora puteana (strain RWD-64-598)</name>
    <name type="common">Brown rot fungus</name>
    <dbReference type="NCBI Taxonomy" id="741705"/>
    <lineage>
        <taxon>Eukaryota</taxon>
        <taxon>Fungi</taxon>
        <taxon>Dikarya</taxon>
        <taxon>Basidiomycota</taxon>
        <taxon>Agaricomycotina</taxon>
        <taxon>Agaricomycetes</taxon>
        <taxon>Agaricomycetidae</taxon>
        <taxon>Boletales</taxon>
        <taxon>Coniophorineae</taxon>
        <taxon>Coniophoraceae</taxon>
        <taxon>Coniophora</taxon>
    </lineage>
</organism>
<dbReference type="SUPFAM" id="SSF47072">
    <property type="entry name" value="Cysteine alpha-hairpin motif"/>
    <property type="match status" value="1"/>
</dbReference>
<feature type="domain" description="CHCH" evidence="7">
    <location>
        <begin position="32"/>
        <end position="65"/>
    </location>
</feature>
<dbReference type="InterPro" id="IPR010625">
    <property type="entry name" value="CHCH"/>
</dbReference>
<dbReference type="Pfam" id="PF06747">
    <property type="entry name" value="CHCH"/>
    <property type="match status" value="1"/>
</dbReference>
<keyword evidence="9" id="KW-1185">Reference proteome</keyword>
<evidence type="ECO:0000313" key="8">
    <source>
        <dbReference type="EMBL" id="EIW79252.1"/>
    </source>
</evidence>
<dbReference type="OMA" id="REESMRC"/>
<comment type="similarity">
    <text evidence="5">Belongs to the COX23 family.</text>
</comment>
<dbReference type="RefSeq" id="XP_007770487.1">
    <property type="nucleotide sequence ID" value="XM_007772297.1"/>
</dbReference>
<dbReference type="PROSITE" id="PS51808">
    <property type="entry name" value="CHCH"/>
    <property type="match status" value="1"/>
</dbReference>
<dbReference type="EMBL" id="JH711581">
    <property type="protein sequence ID" value="EIW79252.1"/>
    <property type="molecule type" value="Genomic_DNA"/>
</dbReference>
<sequence>MSSKELPLPVDNVQPEDYHKKFSVSLTSSFPCEGAAKASMKCMDKNNYDRDKCLDFFQAYRDCKKTWLEKKRTDRRSGRDVPI</sequence>
<dbReference type="GO" id="GO:0033108">
    <property type="term" value="P:mitochondrial respiratory chain complex assembly"/>
    <property type="evidence" value="ECO:0007669"/>
    <property type="project" value="TreeGrafter"/>
</dbReference>
<dbReference type="InterPro" id="IPR051040">
    <property type="entry name" value="COX23"/>
</dbReference>
<comment type="subcellular location">
    <subcellularLocation>
        <location evidence="2">Mitochondrion intermembrane space</location>
    </subcellularLocation>
</comment>
<dbReference type="InterPro" id="IPR009069">
    <property type="entry name" value="Cys_alpha_HP_mot_SF"/>
</dbReference>
<keyword evidence="4" id="KW-1015">Disulfide bond</keyword>
<comment type="caution">
    <text evidence="8">The sequence shown here is derived from an EMBL/GenBank/DDBJ whole genome shotgun (WGS) entry which is preliminary data.</text>
</comment>
<evidence type="ECO:0000256" key="1">
    <source>
        <dbReference type="ARBA" id="ARBA00003875"/>
    </source>
</evidence>
<evidence type="ECO:0000256" key="2">
    <source>
        <dbReference type="ARBA" id="ARBA00004569"/>
    </source>
</evidence>
<dbReference type="AlphaFoldDB" id="A0A5M3MJ62"/>
<evidence type="ECO:0000259" key="7">
    <source>
        <dbReference type="Pfam" id="PF06747"/>
    </source>
</evidence>
<keyword evidence="3" id="KW-0496">Mitochondrion</keyword>
<gene>
    <name evidence="8" type="ORF">CONPUDRAFT_60192</name>
</gene>
<dbReference type="OrthoDB" id="9971592at2759"/>